<dbReference type="EMBL" id="PJQY01003996">
    <property type="protein sequence ID" value="PQM32794.1"/>
    <property type="molecule type" value="Genomic_DNA"/>
</dbReference>
<keyword evidence="2" id="KW-0648">Protein biosynthesis</keyword>
<dbReference type="AlphaFoldDB" id="A0A314U8N1"/>
<comment type="caution">
    <text evidence="2">The sequence shown here is derived from an EMBL/GenBank/DDBJ whole genome shotgun (WGS) entry which is preliminary data.</text>
</comment>
<reference evidence="2 3" key="1">
    <citation type="submission" date="2018-02" db="EMBL/GenBank/DDBJ databases">
        <title>Draft genome of wild Prunus yedoensis var. nudiflora.</title>
        <authorList>
            <person name="Baek S."/>
            <person name="Kim J.-H."/>
            <person name="Choi K."/>
            <person name="Kim G.-B."/>
            <person name="Cho A."/>
            <person name="Jang H."/>
            <person name="Shin C.-H."/>
            <person name="Yu H.-J."/>
            <person name="Mun J.-H."/>
        </authorList>
    </citation>
    <scope>NUCLEOTIDE SEQUENCE [LARGE SCALE GENOMIC DNA]</scope>
    <source>
        <strain evidence="3">cv. Jeju island</strain>
        <tissue evidence="2">Leaf</tissue>
    </source>
</reference>
<dbReference type="GO" id="GO:0003743">
    <property type="term" value="F:translation initiation factor activity"/>
    <property type="evidence" value="ECO:0007669"/>
    <property type="project" value="UniProtKB-KW"/>
</dbReference>
<dbReference type="Pfam" id="PF12353">
    <property type="entry name" value="eIF3g"/>
    <property type="match status" value="1"/>
</dbReference>
<dbReference type="OrthoDB" id="1699438at2759"/>
<dbReference type="InterPro" id="IPR024675">
    <property type="entry name" value="eIF3g_N"/>
</dbReference>
<evidence type="ECO:0000259" key="1">
    <source>
        <dbReference type="Pfam" id="PF12353"/>
    </source>
</evidence>
<protein>
    <submittedName>
        <fullName evidence="2">Eukaryotic translation initiation factor 3 subunit G-like</fullName>
    </submittedName>
</protein>
<keyword evidence="3" id="KW-1185">Reference proteome</keyword>
<name>A0A314U8N1_PRUYE</name>
<feature type="domain" description="Eukaryotic translation initiation factor 3 subunit G N-terminal" evidence="1">
    <location>
        <begin position="5"/>
        <end position="74"/>
    </location>
</feature>
<accession>A0A314U8N1</accession>
<evidence type="ECO:0000313" key="2">
    <source>
        <dbReference type="EMBL" id="PQM32794.1"/>
    </source>
</evidence>
<proteinExistence type="predicted"/>
<dbReference type="STRING" id="2094558.A0A314U8N1"/>
<keyword evidence="2" id="KW-0396">Initiation factor</keyword>
<dbReference type="Proteomes" id="UP000250321">
    <property type="component" value="Unassembled WGS sequence"/>
</dbReference>
<evidence type="ECO:0000313" key="3">
    <source>
        <dbReference type="Proteomes" id="UP000250321"/>
    </source>
</evidence>
<sequence>MLHKQVIGPDENGIKKLIEFKFNENTNKVKITTTIQTRKHANARLSKRAVERHFWPKLGDAVYEDVGAILRLLEFSDCCFI</sequence>
<organism evidence="2 3">
    <name type="scientific">Prunus yedoensis var. nudiflora</name>
    <dbReference type="NCBI Taxonomy" id="2094558"/>
    <lineage>
        <taxon>Eukaryota</taxon>
        <taxon>Viridiplantae</taxon>
        <taxon>Streptophyta</taxon>
        <taxon>Embryophyta</taxon>
        <taxon>Tracheophyta</taxon>
        <taxon>Spermatophyta</taxon>
        <taxon>Magnoliopsida</taxon>
        <taxon>eudicotyledons</taxon>
        <taxon>Gunneridae</taxon>
        <taxon>Pentapetalae</taxon>
        <taxon>rosids</taxon>
        <taxon>fabids</taxon>
        <taxon>Rosales</taxon>
        <taxon>Rosaceae</taxon>
        <taxon>Amygdaloideae</taxon>
        <taxon>Amygdaleae</taxon>
        <taxon>Prunus</taxon>
    </lineage>
</organism>
<gene>
    <name evidence="2" type="ORF">Pyn_35499</name>
</gene>